<protein>
    <submittedName>
        <fullName evidence="1">Uncharacterized protein</fullName>
    </submittedName>
</protein>
<keyword evidence="2" id="KW-1185">Reference proteome</keyword>
<sequence>MWKDLSDDILRQKRIDSNISDLVLSEDQIKNIALLDIENFLLRNSSRLRHFIDEQKDVYQRIMKAVYQQK</sequence>
<comment type="caution">
    <text evidence="1">The sequence shown here is derived from an EMBL/GenBank/DDBJ whole genome shotgun (WGS) entry which is preliminary data.</text>
</comment>
<evidence type="ECO:0000313" key="1">
    <source>
        <dbReference type="EMBL" id="KAI7752634.1"/>
    </source>
</evidence>
<dbReference type="Proteomes" id="UP001206925">
    <property type="component" value="Unassembled WGS sequence"/>
</dbReference>
<dbReference type="AlphaFoldDB" id="A0AAD5GTF5"/>
<evidence type="ECO:0000313" key="2">
    <source>
        <dbReference type="Proteomes" id="UP001206925"/>
    </source>
</evidence>
<accession>A0AAD5GTF5</accession>
<dbReference type="EMBL" id="JAMZMK010005651">
    <property type="protein sequence ID" value="KAI7752634.1"/>
    <property type="molecule type" value="Genomic_DNA"/>
</dbReference>
<reference evidence="1" key="1">
    <citation type="submission" date="2022-06" db="EMBL/GenBank/DDBJ databases">
        <title>Uncovering the hologenomic basis of an extraordinary plant invasion.</title>
        <authorList>
            <person name="Bieker V.C."/>
            <person name="Martin M.D."/>
            <person name="Gilbert T."/>
            <person name="Hodgins K."/>
            <person name="Battlay P."/>
            <person name="Petersen B."/>
            <person name="Wilson J."/>
        </authorList>
    </citation>
    <scope>NUCLEOTIDE SEQUENCE</scope>
    <source>
        <strain evidence="1">AA19_3_7</strain>
        <tissue evidence="1">Leaf</tissue>
    </source>
</reference>
<gene>
    <name evidence="1" type="ORF">M8C21_006411</name>
</gene>
<feature type="non-terminal residue" evidence="1">
    <location>
        <position position="1"/>
    </location>
</feature>
<proteinExistence type="predicted"/>
<name>A0AAD5GTF5_AMBAR</name>
<organism evidence="1 2">
    <name type="scientific">Ambrosia artemisiifolia</name>
    <name type="common">Common ragweed</name>
    <dbReference type="NCBI Taxonomy" id="4212"/>
    <lineage>
        <taxon>Eukaryota</taxon>
        <taxon>Viridiplantae</taxon>
        <taxon>Streptophyta</taxon>
        <taxon>Embryophyta</taxon>
        <taxon>Tracheophyta</taxon>
        <taxon>Spermatophyta</taxon>
        <taxon>Magnoliopsida</taxon>
        <taxon>eudicotyledons</taxon>
        <taxon>Gunneridae</taxon>
        <taxon>Pentapetalae</taxon>
        <taxon>asterids</taxon>
        <taxon>campanulids</taxon>
        <taxon>Asterales</taxon>
        <taxon>Asteraceae</taxon>
        <taxon>Asteroideae</taxon>
        <taxon>Heliantheae alliance</taxon>
        <taxon>Heliantheae</taxon>
        <taxon>Ambrosia</taxon>
    </lineage>
</organism>